<dbReference type="PANTHER" id="PTHR48081:SF8">
    <property type="entry name" value="ALPHA_BETA HYDROLASE FOLD-3 DOMAIN-CONTAINING PROTEIN-RELATED"/>
    <property type="match status" value="1"/>
</dbReference>
<evidence type="ECO:0000256" key="1">
    <source>
        <dbReference type="ARBA" id="ARBA00022801"/>
    </source>
</evidence>
<gene>
    <name evidence="3" type="ORF">AJ80_07071</name>
</gene>
<dbReference type="EMBL" id="PDNA01000130">
    <property type="protein sequence ID" value="PGH11601.1"/>
    <property type="molecule type" value="Genomic_DNA"/>
</dbReference>
<dbReference type="STRING" id="1447883.A0A2B7XS57"/>
<evidence type="ECO:0000259" key="2">
    <source>
        <dbReference type="Pfam" id="PF07859"/>
    </source>
</evidence>
<feature type="domain" description="Alpha/beta hydrolase fold-3" evidence="2">
    <location>
        <begin position="94"/>
        <end position="304"/>
    </location>
</feature>
<comment type="caution">
    <text evidence="3">The sequence shown here is derived from an EMBL/GenBank/DDBJ whole genome shotgun (WGS) entry which is preliminary data.</text>
</comment>
<protein>
    <recommendedName>
        <fullName evidence="2">Alpha/beta hydrolase fold-3 domain-containing protein</fullName>
    </recommendedName>
</protein>
<evidence type="ECO:0000313" key="4">
    <source>
        <dbReference type="Proteomes" id="UP000224634"/>
    </source>
</evidence>
<dbReference type="OrthoDB" id="408631at2759"/>
<name>A0A2B7XS57_POLH7</name>
<keyword evidence="1" id="KW-0378">Hydrolase</keyword>
<dbReference type="Pfam" id="PF07859">
    <property type="entry name" value="Abhydrolase_3"/>
    <property type="match status" value="1"/>
</dbReference>
<dbReference type="InterPro" id="IPR029058">
    <property type="entry name" value="AB_hydrolase_fold"/>
</dbReference>
<reference evidence="3 4" key="1">
    <citation type="submission" date="2017-10" db="EMBL/GenBank/DDBJ databases">
        <title>Comparative genomics in systemic dimorphic fungi from Ajellomycetaceae.</title>
        <authorList>
            <person name="Munoz J.F."/>
            <person name="Mcewen J.G."/>
            <person name="Clay O.K."/>
            <person name="Cuomo C.A."/>
        </authorList>
    </citation>
    <scope>NUCLEOTIDE SEQUENCE [LARGE SCALE GENOMIC DNA]</scope>
    <source>
        <strain evidence="3 4">UAMH7299</strain>
    </source>
</reference>
<keyword evidence="4" id="KW-1185">Reference proteome</keyword>
<dbReference type="AlphaFoldDB" id="A0A2B7XS57"/>
<dbReference type="Proteomes" id="UP000224634">
    <property type="component" value="Unassembled WGS sequence"/>
</dbReference>
<dbReference type="PANTHER" id="PTHR48081">
    <property type="entry name" value="AB HYDROLASE SUPERFAMILY PROTEIN C4A8.06C"/>
    <property type="match status" value="1"/>
</dbReference>
<dbReference type="InterPro" id="IPR050300">
    <property type="entry name" value="GDXG_lipolytic_enzyme"/>
</dbReference>
<sequence>MHSLSKPPFDVQLEAFMAQVPIPQNLEPEMIPMMRTALAQANTADLIISGRPIEHEEHTIPVPGGGEITLSVFRPTAVAAAAEGCAKKPGPGIYFIHGGGLVMGNRFLGMSVVADWIEELDATCVSVEYRLAPEYPYPTPLEDCYAGLKWVEANLAMLGIDKSRLMIVGQSAGGGLAAALAILARDRGGPHICAQLLMCPMLDHRNTSVSVQQFSNEGTWSQKNNQTGWTCYLGDHGKAETEQVDILASVGRATVANLLNLPSTFIDVGSAETFRDEDVAYANLLWEAGVQVELHVWPGGIHGFDLLLPTADLSQRAIQTRTAWVKTILERKE</sequence>
<dbReference type="Gene3D" id="3.40.50.1820">
    <property type="entry name" value="alpha/beta hydrolase"/>
    <property type="match status" value="1"/>
</dbReference>
<organism evidence="3 4">
    <name type="scientific">Polytolypa hystricis (strain UAMH7299)</name>
    <dbReference type="NCBI Taxonomy" id="1447883"/>
    <lineage>
        <taxon>Eukaryota</taxon>
        <taxon>Fungi</taxon>
        <taxon>Dikarya</taxon>
        <taxon>Ascomycota</taxon>
        <taxon>Pezizomycotina</taxon>
        <taxon>Eurotiomycetes</taxon>
        <taxon>Eurotiomycetidae</taxon>
        <taxon>Onygenales</taxon>
        <taxon>Onygenales incertae sedis</taxon>
        <taxon>Polytolypa</taxon>
    </lineage>
</organism>
<evidence type="ECO:0000313" key="3">
    <source>
        <dbReference type="EMBL" id="PGH11601.1"/>
    </source>
</evidence>
<proteinExistence type="predicted"/>
<dbReference type="InterPro" id="IPR013094">
    <property type="entry name" value="AB_hydrolase_3"/>
</dbReference>
<accession>A0A2B7XS57</accession>
<dbReference type="SUPFAM" id="SSF53474">
    <property type="entry name" value="alpha/beta-Hydrolases"/>
    <property type="match status" value="1"/>
</dbReference>
<dbReference type="GO" id="GO:0016787">
    <property type="term" value="F:hydrolase activity"/>
    <property type="evidence" value="ECO:0007669"/>
    <property type="project" value="UniProtKB-KW"/>
</dbReference>